<accession>A0A2G5DPS7</accession>
<dbReference type="CDD" id="cd02440">
    <property type="entry name" value="AdoMet_MTases"/>
    <property type="match status" value="1"/>
</dbReference>
<dbReference type="InterPro" id="IPR013216">
    <property type="entry name" value="Methyltransf_11"/>
</dbReference>
<reference evidence="2 3" key="1">
    <citation type="submission" date="2017-09" db="EMBL/GenBank/DDBJ databases">
        <title>WGS assembly of Aquilegia coerulea Goldsmith.</title>
        <authorList>
            <person name="Hodges S."/>
            <person name="Kramer E."/>
            <person name="Nordborg M."/>
            <person name="Tomkins J."/>
            <person name="Borevitz J."/>
            <person name="Derieg N."/>
            <person name="Yan J."/>
            <person name="Mihaltcheva S."/>
            <person name="Hayes R.D."/>
            <person name="Rokhsar D."/>
        </authorList>
    </citation>
    <scope>NUCLEOTIDE SEQUENCE [LARGE SCALE GENOMIC DNA]</scope>
    <source>
        <strain evidence="3">cv. Goldsmith</strain>
    </source>
</reference>
<evidence type="ECO:0000259" key="1">
    <source>
        <dbReference type="Pfam" id="PF08241"/>
    </source>
</evidence>
<dbReference type="OrthoDB" id="10027013at2759"/>
<feature type="domain" description="Methyltransferase type 11" evidence="1">
    <location>
        <begin position="39"/>
        <end position="134"/>
    </location>
</feature>
<dbReference type="Proteomes" id="UP000230069">
    <property type="component" value="Unassembled WGS sequence"/>
</dbReference>
<organism evidence="2 3">
    <name type="scientific">Aquilegia coerulea</name>
    <name type="common">Rocky mountain columbine</name>
    <dbReference type="NCBI Taxonomy" id="218851"/>
    <lineage>
        <taxon>Eukaryota</taxon>
        <taxon>Viridiplantae</taxon>
        <taxon>Streptophyta</taxon>
        <taxon>Embryophyta</taxon>
        <taxon>Tracheophyta</taxon>
        <taxon>Spermatophyta</taxon>
        <taxon>Magnoliopsida</taxon>
        <taxon>Ranunculales</taxon>
        <taxon>Ranunculaceae</taxon>
        <taxon>Thalictroideae</taxon>
        <taxon>Aquilegia</taxon>
    </lineage>
</organism>
<dbReference type="InterPro" id="IPR029063">
    <property type="entry name" value="SAM-dependent_MTases_sf"/>
</dbReference>
<dbReference type="STRING" id="218851.A0A2G5DPS7"/>
<dbReference type="Gene3D" id="3.40.50.150">
    <property type="entry name" value="Vaccinia Virus protein VP39"/>
    <property type="match status" value="1"/>
</dbReference>
<gene>
    <name evidence="2" type="ORF">AQUCO_01700788v1</name>
</gene>
<sequence>MADLFIKQAKEYQQTRPSYTPELLQFITSKTPNHDLVWDVGCGSGQAAILLAGVYKNVVGTDTSEQQLSYASKLPNIRYVQTPPNMPLSDLEHKVAAQETVDLVTVAQALHWFDLPTFYEQVKWVLKKPNGILAVWCYISPTVNEAVDTVFLKLYKASGPYWDQARKVVDDRYRNIDFPFEPVDGMDHTGPFEFVTERTMDLDDYLTYIRSWSAYQTAKTKGIELLSEDVIQNFERAWALEDGNQKVVRYPVFLRIGKVWKD</sequence>
<dbReference type="Pfam" id="PF08241">
    <property type="entry name" value="Methyltransf_11"/>
    <property type="match status" value="1"/>
</dbReference>
<dbReference type="EMBL" id="KZ305034">
    <property type="protein sequence ID" value="PIA45498.1"/>
    <property type="molecule type" value="Genomic_DNA"/>
</dbReference>
<dbReference type="PANTHER" id="PTHR45180">
    <property type="entry name" value="OS01G0307686 PROTEIN"/>
    <property type="match status" value="1"/>
</dbReference>
<name>A0A2G5DPS7_AQUCA</name>
<protein>
    <recommendedName>
        <fullName evidence="1">Methyltransferase type 11 domain-containing protein</fullName>
    </recommendedName>
</protein>
<evidence type="ECO:0000313" key="3">
    <source>
        <dbReference type="Proteomes" id="UP000230069"/>
    </source>
</evidence>
<proteinExistence type="predicted"/>
<dbReference type="AlphaFoldDB" id="A0A2G5DPS7"/>
<dbReference type="SUPFAM" id="SSF53335">
    <property type="entry name" value="S-adenosyl-L-methionine-dependent methyltransferases"/>
    <property type="match status" value="1"/>
</dbReference>
<keyword evidence="3" id="KW-1185">Reference proteome</keyword>
<dbReference type="FunCoup" id="A0A2G5DPS7">
    <property type="interactions" value="142"/>
</dbReference>
<dbReference type="GO" id="GO:0008757">
    <property type="term" value="F:S-adenosylmethionine-dependent methyltransferase activity"/>
    <property type="evidence" value="ECO:0007669"/>
    <property type="project" value="InterPro"/>
</dbReference>
<dbReference type="PANTHER" id="PTHR45180:SF1">
    <property type="entry name" value="OS01G0307686 PROTEIN"/>
    <property type="match status" value="1"/>
</dbReference>
<evidence type="ECO:0000313" key="2">
    <source>
        <dbReference type="EMBL" id="PIA45498.1"/>
    </source>
</evidence>
<dbReference type="InParanoid" id="A0A2G5DPS7"/>